<feature type="compositionally biased region" description="Acidic residues" evidence="1">
    <location>
        <begin position="7"/>
        <end position="20"/>
    </location>
</feature>
<dbReference type="PANTHER" id="PTHR12858:SF2">
    <property type="entry name" value="RIBOSOME BIOGENESIS PROTEIN BMS1 HOMOLOG"/>
    <property type="match status" value="1"/>
</dbReference>
<feature type="region of interest" description="Disordered" evidence="1">
    <location>
        <begin position="1"/>
        <end position="21"/>
    </location>
</feature>
<dbReference type="PANTHER" id="PTHR12858">
    <property type="entry name" value="RIBOSOME BIOGENESIS PROTEIN"/>
    <property type="match status" value="1"/>
</dbReference>
<feature type="region of interest" description="Disordered" evidence="1">
    <location>
        <begin position="764"/>
        <end position="817"/>
    </location>
</feature>
<feature type="compositionally biased region" description="Low complexity" evidence="1">
    <location>
        <begin position="110"/>
        <end position="142"/>
    </location>
</feature>
<dbReference type="GO" id="GO:0000479">
    <property type="term" value="P:endonucleolytic cleavage of tricistronic rRNA transcript (SSU-rRNA, 5.8S rRNA, LSU-rRNA)"/>
    <property type="evidence" value="ECO:0007669"/>
    <property type="project" value="TreeGrafter"/>
</dbReference>
<dbReference type="InterPro" id="IPR039761">
    <property type="entry name" value="Bms1/Tsr1"/>
</dbReference>
<feature type="compositionally biased region" description="Acidic residues" evidence="1">
    <location>
        <begin position="57"/>
        <end position="69"/>
    </location>
</feature>
<dbReference type="GO" id="GO:0003924">
    <property type="term" value="F:GTPase activity"/>
    <property type="evidence" value="ECO:0007669"/>
    <property type="project" value="TreeGrafter"/>
</dbReference>
<dbReference type="GO" id="GO:0030686">
    <property type="term" value="C:90S preribosome"/>
    <property type="evidence" value="ECO:0007669"/>
    <property type="project" value="TreeGrafter"/>
</dbReference>
<dbReference type="GO" id="GO:0005525">
    <property type="term" value="F:GTP binding"/>
    <property type="evidence" value="ECO:0007669"/>
    <property type="project" value="TreeGrafter"/>
</dbReference>
<feature type="compositionally biased region" description="Basic and acidic residues" evidence="1">
    <location>
        <begin position="764"/>
        <end position="791"/>
    </location>
</feature>
<evidence type="ECO:0000256" key="1">
    <source>
        <dbReference type="SAM" id="MobiDB-lite"/>
    </source>
</evidence>
<protein>
    <recommendedName>
        <fullName evidence="2">Ribosome biogenesis protein BMS1/TSR1 C-terminal domain-containing protein</fullName>
    </recommendedName>
</protein>
<gene>
    <name evidence="3" type="ORF">EANT1437_LOCUS15644</name>
</gene>
<feature type="domain" description="Ribosome biogenesis protein BMS1/TSR1 C-terminal" evidence="2">
    <location>
        <begin position="336"/>
        <end position="649"/>
    </location>
</feature>
<feature type="compositionally biased region" description="Basic and acidic residues" evidence="1">
    <location>
        <begin position="72"/>
        <end position="84"/>
    </location>
</feature>
<feature type="compositionally biased region" description="Acidic residues" evidence="1">
    <location>
        <begin position="211"/>
        <end position="227"/>
    </location>
</feature>
<dbReference type="AlphaFoldDB" id="A0A7S2WQ77"/>
<sequence>MVGNTCGDDDDDDEDYDSDEPAGLLKNLQDVQTGVDEKLQNSSLRLFKSSKAIIAGSDDEDAENDDDSAADQIKREKSNAEIEKLTMSFRRRAISKSADGDSSDDDDNDSNSNCSTSSDDYSESGSYSSSGEDNSDNTGSTSDDSDEESVGSSTPESKTNEHPDDTIASSAMWKTDLARKAADAYVGRATSLANLQEYVYGKSKSSLVTDNESDDDSDSESEASEDDGFFKLKSKKQSKKDGGLSHSVDSLLKHNLGEDDSSRSDGATQVTADLDVSRWLNKEEGCLLESLRDKFVTGNWASTGGGSDQEEFDNFEDIETGEKFGPGGEIQSDADEDEGDHANMTDEEMRALNAKKKFEKKGNFNSEYDQDQKDIGGESIVPGEEQAEGEYLESLKKEKEARMKRNQLEFGEEGESARIRHEGFRQGIYCRIRMDGIPCEFLEGFVPELPLVLGGLTPQETNRGYVRCRFKKHRWHKRILKCNDPLVFSVGWRRFQSMPVFSTEDQNGRHRYLKYTPEHMHCHATFFGPQVPPNTGILAIQKISGNIPGFRIAATGVVLELNESFDIVKKLKLVGTPYKIYRNSAFITGMFNSDLEVSRFEGASLRTVSGIRGQLKKALREGQPGSFRATFEDKILRSDIVFCRTWMPVEIKKYYNPVTSLLSKDGWRGMKSKAQLQIETQTPIEVNPDSIYKPIERPEKKFNKLFVPKKLEEALPYASKHKDEKKRSKKSYVSKRAVVMDASEKKKYTFMQAVHSIRNEKLSIRKESNQRRKVERAKQDLKKSEMFEAVKKANKKKQYRTEGKISEARERKRIRGS</sequence>
<dbReference type="GO" id="GO:0034511">
    <property type="term" value="F:U3 snoRNA binding"/>
    <property type="evidence" value="ECO:0007669"/>
    <property type="project" value="TreeGrafter"/>
</dbReference>
<dbReference type="SMART" id="SM01362">
    <property type="entry name" value="DUF663"/>
    <property type="match status" value="1"/>
</dbReference>
<feature type="region of interest" description="Disordered" evidence="1">
    <location>
        <begin position="200"/>
        <end position="247"/>
    </location>
</feature>
<dbReference type="Pfam" id="PF04950">
    <property type="entry name" value="RIBIOP_C"/>
    <property type="match status" value="1"/>
</dbReference>
<feature type="compositionally biased region" description="Basic and acidic residues" evidence="1">
    <location>
        <begin position="799"/>
        <end position="810"/>
    </location>
</feature>
<feature type="region of interest" description="Disordered" evidence="1">
    <location>
        <begin position="54"/>
        <end position="171"/>
    </location>
</feature>
<reference evidence="3" key="1">
    <citation type="submission" date="2021-01" db="EMBL/GenBank/DDBJ databases">
        <authorList>
            <person name="Corre E."/>
            <person name="Pelletier E."/>
            <person name="Niang G."/>
            <person name="Scheremetjew M."/>
            <person name="Finn R."/>
            <person name="Kale V."/>
            <person name="Holt S."/>
            <person name="Cochrane G."/>
            <person name="Meng A."/>
            <person name="Brown T."/>
            <person name="Cohen L."/>
        </authorList>
    </citation>
    <scope>NUCLEOTIDE SEQUENCE</scope>
    <source>
        <strain evidence="3">CCMP1452</strain>
    </source>
</reference>
<evidence type="ECO:0000313" key="3">
    <source>
        <dbReference type="EMBL" id="CAD9701944.1"/>
    </source>
</evidence>
<dbReference type="InterPro" id="IPR007034">
    <property type="entry name" value="BMS1_TSR1_C"/>
</dbReference>
<evidence type="ECO:0000259" key="2">
    <source>
        <dbReference type="SMART" id="SM01362"/>
    </source>
</evidence>
<proteinExistence type="predicted"/>
<dbReference type="GO" id="GO:0000462">
    <property type="term" value="P:maturation of SSU-rRNA from tricistronic rRNA transcript (SSU-rRNA, 5.8S rRNA, LSU-rRNA)"/>
    <property type="evidence" value="ECO:0007669"/>
    <property type="project" value="TreeGrafter"/>
</dbReference>
<dbReference type="EMBL" id="HBHI01030425">
    <property type="protein sequence ID" value="CAD9701944.1"/>
    <property type="molecule type" value="Transcribed_RNA"/>
</dbReference>
<feature type="region of interest" description="Disordered" evidence="1">
    <location>
        <begin position="319"/>
        <end position="340"/>
    </location>
</feature>
<name>A0A7S2WQ77_9STRA</name>
<organism evidence="3">
    <name type="scientific">Eucampia antarctica</name>
    <dbReference type="NCBI Taxonomy" id="49252"/>
    <lineage>
        <taxon>Eukaryota</taxon>
        <taxon>Sar</taxon>
        <taxon>Stramenopiles</taxon>
        <taxon>Ochrophyta</taxon>
        <taxon>Bacillariophyta</taxon>
        <taxon>Mediophyceae</taxon>
        <taxon>Biddulphiophycidae</taxon>
        <taxon>Hemiaulales</taxon>
        <taxon>Hemiaulaceae</taxon>
        <taxon>Eucampia</taxon>
    </lineage>
</organism>
<accession>A0A7S2WQ77</accession>